<dbReference type="EMBL" id="BCMS01000001">
    <property type="protein sequence ID" value="GAQ22457.1"/>
    <property type="molecule type" value="Genomic_DNA"/>
</dbReference>
<evidence type="ECO:0000313" key="2">
    <source>
        <dbReference type="Proteomes" id="UP000056209"/>
    </source>
</evidence>
<name>A0A117DNX1_9DEIO</name>
<dbReference type="AlphaFoldDB" id="A0A117DNX1"/>
<accession>A0A117DNX1</accession>
<reference evidence="2" key="1">
    <citation type="submission" date="2015-11" db="EMBL/GenBank/DDBJ databases">
        <title>Draft Genome Sequence of the Radioresistant Bacterium Deinococcus grandis, Isolated from Freshwater Fish in Japan.</title>
        <authorList>
            <person name="Satoh K."/>
            <person name="Onodera T."/>
            <person name="Omoso K."/>
            <person name="Takeda-Yano K."/>
            <person name="Katayama T."/>
            <person name="Oono Y."/>
            <person name="Narumi I."/>
        </authorList>
    </citation>
    <scope>NUCLEOTIDE SEQUENCE [LARGE SCALE GENOMIC DNA]</scope>
    <source>
        <strain evidence="2">ATCC 43672</strain>
    </source>
</reference>
<dbReference type="Proteomes" id="UP000056209">
    <property type="component" value="Unassembled WGS sequence"/>
</dbReference>
<organism evidence="1 2">
    <name type="scientific">Deinococcus grandis</name>
    <dbReference type="NCBI Taxonomy" id="57498"/>
    <lineage>
        <taxon>Bacteria</taxon>
        <taxon>Thermotogati</taxon>
        <taxon>Deinococcota</taxon>
        <taxon>Deinococci</taxon>
        <taxon>Deinococcales</taxon>
        <taxon>Deinococcaceae</taxon>
        <taxon>Deinococcus</taxon>
    </lineage>
</organism>
<proteinExistence type="predicted"/>
<comment type="caution">
    <text evidence="1">The sequence shown here is derived from an EMBL/GenBank/DDBJ whole genome shotgun (WGS) entry which is preliminary data.</text>
</comment>
<keyword evidence="2" id="KW-1185">Reference proteome</keyword>
<sequence>MYDQVIISSGGSTMTAFLRRLFSRRVPVPTRTRQSPPITELDLLRALGCDE</sequence>
<gene>
    <name evidence="1" type="ORF">DEIGR_102484</name>
</gene>
<protein>
    <submittedName>
        <fullName evidence="1">Uncharacterized protein</fullName>
    </submittedName>
</protein>
<evidence type="ECO:0000313" key="1">
    <source>
        <dbReference type="EMBL" id="GAQ22457.1"/>
    </source>
</evidence>